<gene>
    <name evidence="2" type="ORF">PWJ81_06885</name>
</gene>
<dbReference type="RefSeq" id="WP_016441659.1">
    <property type="nucleotide sequence ID" value="NZ_JARBHI010000015.1"/>
</dbReference>
<feature type="transmembrane region" description="Helical" evidence="1">
    <location>
        <begin position="6"/>
        <end position="22"/>
    </location>
</feature>
<protein>
    <recommendedName>
        <fullName evidence="4">Major facilitator superfamily (MFS) profile domain-containing protein</fullName>
    </recommendedName>
</protein>
<evidence type="ECO:0000256" key="1">
    <source>
        <dbReference type="SAM" id="Phobius"/>
    </source>
</evidence>
<evidence type="ECO:0000313" key="2">
    <source>
        <dbReference type="EMBL" id="MDE1656792.1"/>
    </source>
</evidence>
<reference evidence="2 3" key="1">
    <citation type="submission" date="2023-02" db="EMBL/GenBank/DDBJ databases">
        <title>Defining the Infant Male Urobiome and Moving Towards Mechanisms in Urobiome Research.</title>
        <authorList>
            <person name="Reasoner S."/>
            <person name="Flores V."/>
            <person name="Van Horn G."/>
            <person name="Morales G."/>
            <person name="Peard L."/>
            <person name="Abelson B."/>
            <person name="Manuel C."/>
            <person name="Lee J."/>
            <person name="Baker B."/>
            <person name="Williams T."/>
            <person name="Schmitz J."/>
            <person name="Clayton D."/>
            <person name="Hadjifrangiskou M."/>
        </authorList>
    </citation>
    <scope>NUCLEOTIDE SEQUENCE [LARGE SCALE GENOMIC DNA]</scope>
    <source>
        <strain evidence="2 3">AS1053</strain>
    </source>
</reference>
<dbReference type="EMBL" id="JARBHI010000015">
    <property type="protein sequence ID" value="MDE1656792.1"/>
    <property type="molecule type" value="Genomic_DNA"/>
</dbReference>
<comment type="caution">
    <text evidence="2">The sequence shown here is derived from an EMBL/GenBank/DDBJ whole genome shotgun (WGS) entry which is preliminary data.</text>
</comment>
<evidence type="ECO:0000313" key="3">
    <source>
        <dbReference type="Proteomes" id="UP001219297"/>
    </source>
</evidence>
<sequence length="103" mass="11190">MTIPHTICVISGFTLVIVSMFARGPITRAVANKEIPSERRATVLNVASTLGSLIGILINPIIGWGADRSPVVTVFGIAIVLFIVMLTWIPIANRYVQVEETEE</sequence>
<dbReference type="InterPro" id="IPR036259">
    <property type="entry name" value="MFS_trans_sf"/>
</dbReference>
<accession>A0ABT5V9Z7</accession>
<feature type="transmembrane region" description="Helical" evidence="1">
    <location>
        <begin position="43"/>
        <end position="65"/>
    </location>
</feature>
<dbReference type="Gene3D" id="1.20.1250.20">
    <property type="entry name" value="MFS general substrate transporter like domains"/>
    <property type="match status" value="1"/>
</dbReference>
<keyword evidence="1" id="KW-0812">Transmembrane</keyword>
<dbReference type="Proteomes" id="UP001219297">
    <property type="component" value="Unassembled WGS sequence"/>
</dbReference>
<evidence type="ECO:0008006" key="4">
    <source>
        <dbReference type="Google" id="ProtNLM"/>
    </source>
</evidence>
<feature type="transmembrane region" description="Helical" evidence="1">
    <location>
        <begin position="71"/>
        <end position="91"/>
    </location>
</feature>
<dbReference type="SUPFAM" id="SSF103473">
    <property type="entry name" value="MFS general substrate transporter"/>
    <property type="match status" value="1"/>
</dbReference>
<keyword evidence="1" id="KW-1133">Transmembrane helix</keyword>
<organism evidence="2 3">
    <name type="scientific">Actinotignum sanguinis</name>
    <dbReference type="NCBI Taxonomy" id="1445614"/>
    <lineage>
        <taxon>Bacteria</taxon>
        <taxon>Bacillati</taxon>
        <taxon>Actinomycetota</taxon>
        <taxon>Actinomycetes</taxon>
        <taxon>Actinomycetales</taxon>
        <taxon>Actinomycetaceae</taxon>
        <taxon>Actinotignum</taxon>
    </lineage>
</organism>
<name>A0ABT5V9Z7_9ACTO</name>
<keyword evidence="1" id="KW-0472">Membrane</keyword>
<keyword evidence="3" id="KW-1185">Reference proteome</keyword>
<proteinExistence type="predicted"/>